<evidence type="ECO:0000313" key="4">
    <source>
        <dbReference type="Proteomes" id="UP001172155"/>
    </source>
</evidence>
<keyword evidence="2" id="KW-0472">Membrane</keyword>
<feature type="compositionally biased region" description="Basic and acidic residues" evidence="1">
    <location>
        <begin position="426"/>
        <end position="439"/>
    </location>
</feature>
<comment type="caution">
    <text evidence="3">The sequence shown here is derived from an EMBL/GenBank/DDBJ whole genome shotgun (WGS) entry which is preliminary data.</text>
</comment>
<keyword evidence="2" id="KW-1133">Transmembrane helix</keyword>
<keyword evidence="2" id="KW-0812">Transmembrane</keyword>
<dbReference type="Pfam" id="PF11309">
    <property type="entry name" value="DUF3112"/>
    <property type="match status" value="1"/>
</dbReference>
<accession>A0AA40K9W1</accession>
<dbReference type="EMBL" id="JAUKUD010000002">
    <property type="protein sequence ID" value="KAK0751423.1"/>
    <property type="molecule type" value="Genomic_DNA"/>
</dbReference>
<feature type="transmembrane region" description="Helical" evidence="2">
    <location>
        <begin position="132"/>
        <end position="160"/>
    </location>
</feature>
<keyword evidence="4" id="KW-1185">Reference proteome</keyword>
<organism evidence="3 4">
    <name type="scientific">Schizothecium vesticola</name>
    <dbReference type="NCBI Taxonomy" id="314040"/>
    <lineage>
        <taxon>Eukaryota</taxon>
        <taxon>Fungi</taxon>
        <taxon>Dikarya</taxon>
        <taxon>Ascomycota</taxon>
        <taxon>Pezizomycotina</taxon>
        <taxon>Sordariomycetes</taxon>
        <taxon>Sordariomycetidae</taxon>
        <taxon>Sordariales</taxon>
        <taxon>Schizotheciaceae</taxon>
        <taxon>Schizothecium</taxon>
    </lineage>
</organism>
<evidence type="ECO:0000313" key="3">
    <source>
        <dbReference type="EMBL" id="KAK0751423.1"/>
    </source>
</evidence>
<dbReference type="InterPro" id="IPR021460">
    <property type="entry name" value="DUF3112"/>
</dbReference>
<proteinExistence type="predicted"/>
<name>A0AA40K9W1_9PEZI</name>
<feature type="compositionally biased region" description="Basic and acidic residues" evidence="1">
    <location>
        <begin position="352"/>
        <end position="371"/>
    </location>
</feature>
<evidence type="ECO:0000256" key="1">
    <source>
        <dbReference type="SAM" id="MobiDB-lite"/>
    </source>
</evidence>
<dbReference type="PANTHER" id="PTHR35184">
    <property type="entry name" value="YALI0C10208P"/>
    <property type="match status" value="1"/>
</dbReference>
<dbReference type="PANTHER" id="PTHR35184:SF1">
    <property type="entry name" value="INTEGRAL MEMBRANE PROTEIN"/>
    <property type="match status" value="1"/>
</dbReference>
<feature type="transmembrane region" description="Helical" evidence="2">
    <location>
        <begin position="96"/>
        <end position="120"/>
    </location>
</feature>
<reference evidence="3" key="1">
    <citation type="submission" date="2023-06" db="EMBL/GenBank/DDBJ databases">
        <title>Genome-scale phylogeny and comparative genomics of the fungal order Sordariales.</title>
        <authorList>
            <consortium name="Lawrence Berkeley National Laboratory"/>
            <person name="Hensen N."/>
            <person name="Bonometti L."/>
            <person name="Westerberg I."/>
            <person name="Brannstrom I.O."/>
            <person name="Guillou S."/>
            <person name="Cros-Aarteil S."/>
            <person name="Calhoun S."/>
            <person name="Haridas S."/>
            <person name="Kuo A."/>
            <person name="Mondo S."/>
            <person name="Pangilinan J."/>
            <person name="Riley R."/>
            <person name="LaButti K."/>
            <person name="Andreopoulos B."/>
            <person name="Lipzen A."/>
            <person name="Chen C."/>
            <person name="Yanf M."/>
            <person name="Daum C."/>
            <person name="Ng V."/>
            <person name="Clum A."/>
            <person name="Steindorff A."/>
            <person name="Ohm R."/>
            <person name="Martin F."/>
            <person name="Silar P."/>
            <person name="Natvig D."/>
            <person name="Lalanne C."/>
            <person name="Gautier V."/>
            <person name="Ament-velasquez S.L."/>
            <person name="Kruys A."/>
            <person name="Hutchinson M.I."/>
            <person name="Powell A.J."/>
            <person name="Barry K."/>
            <person name="Miller A.N."/>
            <person name="Grigoriev I.V."/>
            <person name="Debuchy R."/>
            <person name="Gladieux P."/>
            <person name="Thoren M.H."/>
            <person name="Johannesson H."/>
        </authorList>
    </citation>
    <scope>NUCLEOTIDE SEQUENCE</scope>
    <source>
        <strain evidence="3">SMH3187-1</strain>
    </source>
</reference>
<feature type="transmembrane region" description="Helical" evidence="2">
    <location>
        <begin position="32"/>
        <end position="51"/>
    </location>
</feature>
<evidence type="ECO:0000256" key="2">
    <source>
        <dbReference type="SAM" id="Phobius"/>
    </source>
</evidence>
<feature type="transmembrane region" description="Helical" evidence="2">
    <location>
        <begin position="63"/>
        <end position="84"/>
    </location>
</feature>
<gene>
    <name evidence="3" type="ORF">B0T18DRAFT_361860</name>
</gene>
<protein>
    <submittedName>
        <fullName evidence="3">Uncharacterized protein</fullName>
    </submittedName>
</protein>
<feature type="region of interest" description="Disordered" evidence="1">
    <location>
        <begin position="319"/>
        <end position="439"/>
    </location>
</feature>
<sequence length="439" mass="47345">MASSPGQQPAGPSVPPVAQAGGVPTPLPDDPVIAVLLVFFIGSAILHMSLFQLNLRRAHKFVFSVLLFGFSMARITALAVRLAWSHHPGNPRIAIAASVLTAAGVLILFVVNLLFALRVVRAYHPAFGWGRGLHWAFSALVASVIGVLVMVIVAGVHLVFTADVAARGRDRQVQLFAAVYLAMAAFLPIPVVLAAWATAGAKVREKFGKGSFRAKMGLLLGTSVLLTLGAAFRAGTAFLAPRPVGNPGWWHSKVAFYLFNFGIEVVVTWAYGLARFDKRFHVPDGCKGPGDYAGKKDEEDGMKMGGVRVNAEEDVFGASEKEAVDETSGGEETMVGEGDEEKDMFGTGETPPPKKEMILVQEKTVEDKTVKETTITPQETAADAKTIDEDEEPETAAPVVVEEETKEVNIDPRRRRRSEHMGAVVEKSKDEGNRRRGSF</sequence>
<feature type="transmembrane region" description="Helical" evidence="2">
    <location>
        <begin position="217"/>
        <end position="234"/>
    </location>
</feature>
<feature type="transmembrane region" description="Helical" evidence="2">
    <location>
        <begin position="172"/>
        <end position="196"/>
    </location>
</feature>
<dbReference type="Proteomes" id="UP001172155">
    <property type="component" value="Unassembled WGS sequence"/>
</dbReference>
<feature type="region of interest" description="Disordered" evidence="1">
    <location>
        <begin position="1"/>
        <end position="20"/>
    </location>
</feature>
<dbReference type="AlphaFoldDB" id="A0AA40K9W1"/>
<feature type="transmembrane region" description="Helical" evidence="2">
    <location>
        <begin position="254"/>
        <end position="274"/>
    </location>
</feature>